<reference evidence="7" key="1">
    <citation type="submission" date="2016-06" db="UniProtKB">
        <authorList>
            <consortium name="WormBaseParasite"/>
        </authorList>
    </citation>
    <scope>IDENTIFICATION</scope>
</reference>
<evidence type="ECO:0000256" key="2">
    <source>
        <dbReference type="ARBA" id="ARBA00022737"/>
    </source>
</evidence>
<dbReference type="PANTHER" id="PTHR15574:SF39">
    <property type="entry name" value="DDB1- AND CUL4-ASSOCIATED FACTOR 6"/>
    <property type="match status" value="1"/>
</dbReference>
<dbReference type="AlphaFoldDB" id="A0A183ADL9"/>
<evidence type="ECO:0000313" key="7">
    <source>
        <dbReference type="WBParaSite" id="ECPE_0000506601-mRNA-1"/>
    </source>
</evidence>
<dbReference type="PANTHER" id="PTHR15574">
    <property type="entry name" value="WD REPEAT DOMAIN-CONTAINING FAMILY"/>
    <property type="match status" value="1"/>
</dbReference>
<dbReference type="WBParaSite" id="ECPE_0000506601-mRNA-1">
    <property type="protein sequence ID" value="ECPE_0000506601-mRNA-1"/>
    <property type="gene ID" value="ECPE_0000506601"/>
</dbReference>
<feature type="compositionally biased region" description="Polar residues" evidence="3">
    <location>
        <begin position="204"/>
        <end position="216"/>
    </location>
</feature>
<evidence type="ECO:0000256" key="1">
    <source>
        <dbReference type="ARBA" id="ARBA00022574"/>
    </source>
</evidence>
<protein>
    <submittedName>
        <fullName evidence="7">Fibronectin type-III domain-containing protein</fullName>
    </submittedName>
</protein>
<name>A0A183ADL9_9TREM</name>
<sequence length="599" mass="66537">MGNLSFTVDLEFTNSVDGDRLHPSTPKYTQHRAVEDNPALSVSLNLALDSTTIMSNSCFSSAAQGAPIEPSPFQVTRPLGLPAQLADRRTIRLDYGPAHITSIQFEPLYSANPSRLCFPQSPGRSMHAAGLGGRRLLVSHMYAPVFLFDLNKEELPDACDPQIGNSMECWLERQRVQRQSGQAADPEGTASSDEEEVSEPPDTRLTSDNSNDTRSGQPGEEEQPSLSSPFEMLSEYVAKVLASAPRARQIMAYRGRRSCRTVIKEAVFWGRDFIMSGSECGHVIVWNLIACSGIDCSVKIIEPDPSSFEMNTDSDDAFSEIVKEHGIKASTVCDINANHMRISLRAGSYFLERLARIRTGQAGSEELTDVVEVDPPIIYPHGISLKWSINRPPPVKWITVASLDNEDRLRIYHLPPDAPEGHNIYWKDPPSQKNVRNYVIQGETADSETYTQRESYPYNWTTLTEFPKTRNYTVRMRAENSCGLSAPSNAVELEKIELIKKPISLVVEPSDTTIFLAFTPDPTDYMQPQSFRVEYVMKDGTVKKLSLNGDETSVVLTEGLTECFDHVIRIYAVGPAGDSEPLEVVASLQTMSTFLLDVI</sequence>
<dbReference type="InterPro" id="IPR013783">
    <property type="entry name" value="Ig-like_fold"/>
</dbReference>
<gene>
    <name evidence="5" type="ORF">ECPE_LOCUS5054</name>
</gene>
<dbReference type="SUPFAM" id="SSF49265">
    <property type="entry name" value="Fibronectin type III"/>
    <property type="match status" value="1"/>
</dbReference>
<dbReference type="OrthoDB" id="4869960at2759"/>
<feature type="region of interest" description="Disordered" evidence="3">
    <location>
        <begin position="177"/>
        <end position="228"/>
    </location>
</feature>
<dbReference type="SMART" id="SM00060">
    <property type="entry name" value="FN3"/>
    <property type="match status" value="2"/>
</dbReference>
<dbReference type="EMBL" id="UZAN01041905">
    <property type="protein sequence ID" value="VDP74414.1"/>
    <property type="molecule type" value="Genomic_DNA"/>
</dbReference>
<feature type="domain" description="Fibronectin type-III" evidence="4">
    <location>
        <begin position="499"/>
        <end position="593"/>
    </location>
</feature>
<evidence type="ECO:0000313" key="5">
    <source>
        <dbReference type="EMBL" id="VDP74414.1"/>
    </source>
</evidence>
<keyword evidence="2" id="KW-0677">Repeat</keyword>
<evidence type="ECO:0000256" key="3">
    <source>
        <dbReference type="SAM" id="MobiDB-lite"/>
    </source>
</evidence>
<accession>A0A183ADL9</accession>
<dbReference type="InterPro" id="IPR036116">
    <property type="entry name" value="FN3_sf"/>
</dbReference>
<dbReference type="InterPro" id="IPR003961">
    <property type="entry name" value="FN3_dom"/>
</dbReference>
<keyword evidence="1" id="KW-0853">WD repeat</keyword>
<evidence type="ECO:0000259" key="4">
    <source>
        <dbReference type="PROSITE" id="PS50853"/>
    </source>
</evidence>
<dbReference type="GO" id="GO:0005737">
    <property type="term" value="C:cytoplasm"/>
    <property type="evidence" value="ECO:0007669"/>
    <property type="project" value="TreeGrafter"/>
</dbReference>
<dbReference type="Gene3D" id="2.60.40.10">
    <property type="entry name" value="Immunoglobulins"/>
    <property type="match status" value="2"/>
</dbReference>
<organism evidence="7">
    <name type="scientific">Echinostoma caproni</name>
    <dbReference type="NCBI Taxonomy" id="27848"/>
    <lineage>
        <taxon>Eukaryota</taxon>
        <taxon>Metazoa</taxon>
        <taxon>Spiralia</taxon>
        <taxon>Lophotrochozoa</taxon>
        <taxon>Platyhelminthes</taxon>
        <taxon>Trematoda</taxon>
        <taxon>Digenea</taxon>
        <taxon>Plagiorchiida</taxon>
        <taxon>Echinostomata</taxon>
        <taxon>Echinostomatoidea</taxon>
        <taxon>Echinostomatidae</taxon>
        <taxon>Echinostoma</taxon>
    </lineage>
</organism>
<dbReference type="GO" id="GO:0080008">
    <property type="term" value="C:Cul4-RING E3 ubiquitin ligase complex"/>
    <property type="evidence" value="ECO:0007669"/>
    <property type="project" value="TreeGrafter"/>
</dbReference>
<dbReference type="GO" id="GO:0045944">
    <property type="term" value="P:positive regulation of transcription by RNA polymerase II"/>
    <property type="evidence" value="ECO:0007669"/>
    <property type="project" value="TreeGrafter"/>
</dbReference>
<dbReference type="InterPro" id="IPR045151">
    <property type="entry name" value="DCAF8"/>
</dbReference>
<keyword evidence="6" id="KW-1185">Reference proteome</keyword>
<reference evidence="5 6" key="2">
    <citation type="submission" date="2018-11" db="EMBL/GenBank/DDBJ databases">
        <authorList>
            <consortium name="Pathogen Informatics"/>
        </authorList>
    </citation>
    <scope>NUCLEOTIDE SEQUENCE [LARGE SCALE GENOMIC DNA]</scope>
    <source>
        <strain evidence="5 6">Egypt</strain>
    </source>
</reference>
<evidence type="ECO:0000313" key="6">
    <source>
        <dbReference type="Proteomes" id="UP000272942"/>
    </source>
</evidence>
<dbReference type="PROSITE" id="PS50853">
    <property type="entry name" value="FN3"/>
    <property type="match status" value="1"/>
</dbReference>
<dbReference type="CDD" id="cd00063">
    <property type="entry name" value="FN3"/>
    <property type="match status" value="2"/>
</dbReference>
<dbReference type="Proteomes" id="UP000272942">
    <property type="component" value="Unassembled WGS sequence"/>
</dbReference>
<proteinExistence type="predicted"/>